<dbReference type="Proteomes" id="UP000705867">
    <property type="component" value="Unassembled WGS sequence"/>
</dbReference>
<keyword evidence="5 6" id="KW-0472">Membrane</keyword>
<comment type="subcellular location">
    <subcellularLocation>
        <location evidence="1 6">Cell membrane</location>
        <topology evidence="1 6">Multi-pass membrane protein</topology>
    </subcellularLocation>
</comment>
<feature type="transmembrane region" description="Helical" evidence="6">
    <location>
        <begin position="165"/>
        <end position="182"/>
    </location>
</feature>
<sequence length="211" mass="23461">MHFFLNEKKLVAFLDSLGPLACVGFILLQIAQVVAAPIPGEATGLLGGYLYGPVLGVFLSTIGLTVGSYIAFGLARVFGRPFVEKFVDARTIARFDYLLHHKGAFLVFLLFLIPGFPKDYLCYILGLGHLSTAEFLIIGGTGRLFGTILLTLGGSFIRQQQYGRFSLLVGVALVVVLIAMAYRDKLETWFRILHIRDYRRKKAKRSRKSLK</sequence>
<comment type="caution">
    <text evidence="8">The sequence shown here is derived from an EMBL/GenBank/DDBJ whole genome shotgun (WGS) entry which is preliminary data.</text>
</comment>
<dbReference type="InterPro" id="IPR032816">
    <property type="entry name" value="VTT_dom"/>
</dbReference>
<evidence type="ECO:0000256" key="2">
    <source>
        <dbReference type="ARBA" id="ARBA00022475"/>
    </source>
</evidence>
<feature type="transmembrane region" description="Helical" evidence="6">
    <location>
        <begin position="135"/>
        <end position="153"/>
    </location>
</feature>
<proteinExistence type="inferred from homology"/>
<evidence type="ECO:0000259" key="7">
    <source>
        <dbReference type="Pfam" id="PF09335"/>
    </source>
</evidence>
<dbReference type="EMBL" id="JAIOIV010000116">
    <property type="protein sequence ID" value="MBZ0157469.1"/>
    <property type="molecule type" value="Genomic_DNA"/>
</dbReference>
<keyword evidence="2 6" id="KW-1003">Cell membrane</keyword>
<dbReference type="AlphaFoldDB" id="A0A953JD88"/>
<evidence type="ECO:0000313" key="8">
    <source>
        <dbReference type="EMBL" id="MBZ0157469.1"/>
    </source>
</evidence>
<feature type="transmembrane region" description="Helical" evidence="6">
    <location>
        <begin position="95"/>
        <end position="115"/>
    </location>
</feature>
<comment type="similarity">
    <text evidence="6">Belongs to the TVP38/TMEM64 family.</text>
</comment>
<dbReference type="PANTHER" id="PTHR12677:SF59">
    <property type="entry name" value="GOLGI APPARATUS MEMBRANE PROTEIN TVP38-RELATED"/>
    <property type="match status" value="1"/>
</dbReference>
<feature type="domain" description="VTT" evidence="7">
    <location>
        <begin position="38"/>
        <end position="155"/>
    </location>
</feature>
<evidence type="ECO:0000256" key="1">
    <source>
        <dbReference type="ARBA" id="ARBA00004651"/>
    </source>
</evidence>
<reference evidence="8" key="2">
    <citation type="submission" date="2021-08" db="EMBL/GenBank/DDBJ databases">
        <authorList>
            <person name="Dalcin Martins P."/>
        </authorList>
    </citation>
    <scope>NUCLEOTIDE SEQUENCE</scope>
    <source>
        <strain evidence="8">MAG_39</strain>
    </source>
</reference>
<name>A0A953JD88_9BACT</name>
<evidence type="ECO:0000256" key="5">
    <source>
        <dbReference type="ARBA" id="ARBA00023136"/>
    </source>
</evidence>
<accession>A0A953JD88</accession>
<dbReference type="PANTHER" id="PTHR12677">
    <property type="entry name" value="GOLGI APPARATUS MEMBRANE PROTEIN TVP38-RELATED"/>
    <property type="match status" value="1"/>
</dbReference>
<keyword evidence="4 6" id="KW-1133">Transmembrane helix</keyword>
<dbReference type="Pfam" id="PF09335">
    <property type="entry name" value="VTT_dom"/>
    <property type="match status" value="1"/>
</dbReference>
<protein>
    <recommendedName>
        <fullName evidence="6">TVP38/TMEM64 family membrane protein</fullName>
    </recommendedName>
</protein>
<dbReference type="GO" id="GO:0005886">
    <property type="term" value="C:plasma membrane"/>
    <property type="evidence" value="ECO:0007669"/>
    <property type="project" value="UniProtKB-SubCell"/>
</dbReference>
<evidence type="ECO:0000256" key="3">
    <source>
        <dbReference type="ARBA" id="ARBA00022692"/>
    </source>
</evidence>
<feature type="transmembrane region" description="Helical" evidence="6">
    <location>
        <begin position="51"/>
        <end position="74"/>
    </location>
</feature>
<gene>
    <name evidence="8" type="ORF">K8I29_14825</name>
</gene>
<dbReference type="InterPro" id="IPR015414">
    <property type="entry name" value="TMEM64"/>
</dbReference>
<evidence type="ECO:0000256" key="4">
    <source>
        <dbReference type="ARBA" id="ARBA00022989"/>
    </source>
</evidence>
<comment type="caution">
    <text evidence="6">Lacks conserved residue(s) required for the propagation of feature annotation.</text>
</comment>
<keyword evidence="3 6" id="KW-0812">Transmembrane</keyword>
<evidence type="ECO:0000313" key="9">
    <source>
        <dbReference type="Proteomes" id="UP000705867"/>
    </source>
</evidence>
<evidence type="ECO:0000256" key="6">
    <source>
        <dbReference type="RuleBase" id="RU366058"/>
    </source>
</evidence>
<organism evidence="8 9">
    <name type="scientific">Candidatus Nitrobium versatile</name>
    <dbReference type="NCBI Taxonomy" id="2884831"/>
    <lineage>
        <taxon>Bacteria</taxon>
        <taxon>Pseudomonadati</taxon>
        <taxon>Nitrospirota</taxon>
        <taxon>Nitrospiria</taxon>
        <taxon>Nitrospirales</taxon>
        <taxon>Nitrospiraceae</taxon>
        <taxon>Candidatus Nitrobium</taxon>
    </lineage>
</organism>
<reference evidence="8" key="1">
    <citation type="journal article" date="2021" name="bioRxiv">
        <title>Unraveling nitrogen, sulfur and carbon metabolic pathways and microbial community transcriptional responses to substrate deprivation and toxicity stresses in a bioreactor mimicking anoxic brackish coastal sediment conditions.</title>
        <authorList>
            <person name="Martins P.D."/>
            <person name="Echeveste M.J."/>
            <person name="Arshad A."/>
            <person name="Kurth J."/>
            <person name="Ouboter H."/>
            <person name="Jetten M.S.M."/>
            <person name="Welte C.U."/>
        </authorList>
    </citation>
    <scope>NUCLEOTIDE SEQUENCE</scope>
    <source>
        <strain evidence="8">MAG_39</strain>
    </source>
</reference>